<protein>
    <recommendedName>
        <fullName evidence="4">Peptidase C-terminal archaeal/bacterial domain-containing protein</fullName>
    </recommendedName>
</protein>
<evidence type="ECO:0008006" key="4">
    <source>
        <dbReference type="Google" id="ProtNLM"/>
    </source>
</evidence>
<proteinExistence type="predicted"/>
<evidence type="ECO:0000313" key="2">
    <source>
        <dbReference type="EMBL" id="MFC7192605.1"/>
    </source>
</evidence>
<feature type="compositionally biased region" description="Acidic residues" evidence="1">
    <location>
        <begin position="296"/>
        <end position="307"/>
    </location>
</feature>
<dbReference type="EMBL" id="JBHTAX010000005">
    <property type="protein sequence ID" value="MFC7192605.1"/>
    <property type="molecule type" value="Genomic_DNA"/>
</dbReference>
<evidence type="ECO:0000313" key="3">
    <source>
        <dbReference type="Proteomes" id="UP001596417"/>
    </source>
</evidence>
<sequence>MIGKRLIVGLLAALLVVSVIGASGVPASVLATGSSDGNDSRTTATAIDVGQTATETIEPDDVDWYAVEIEAGQSIFANLTITTETEKSFRFDLFDPDGEKIGEHPLDMMFPGYQTMQLATGNTAYGGDVAEQSGVYYVRVQPVEDNSSEPTNYELTIEADELDMDDPNEQPNTATQIDPDATISGMLSGSDRDTYALDLEKGETITVTADYENSGFRPYTYLVGPNASNVMLDPYLDRDYAVARETIGREHEFIYTANTTGTHFLRVNPYEEISTINTFDEKTSYEVSVDVSGSTVDDDSDATDEATETPTQTPTSTPSEPTLHTRMDTATHTTPTATRTNPRSQTNTAPQTTPPLTQSNPTEAATTTASAERTSPEDSTATDGPGFGVLSALAAVGVGLWGSRRRA</sequence>
<feature type="region of interest" description="Disordered" evidence="1">
    <location>
        <begin position="290"/>
        <end position="387"/>
    </location>
</feature>
<keyword evidence="3" id="KW-1185">Reference proteome</keyword>
<organism evidence="2 3">
    <name type="scientific">Halocatena marina</name>
    <dbReference type="NCBI Taxonomy" id="2934937"/>
    <lineage>
        <taxon>Archaea</taxon>
        <taxon>Methanobacteriati</taxon>
        <taxon>Methanobacteriota</taxon>
        <taxon>Stenosarchaea group</taxon>
        <taxon>Halobacteria</taxon>
        <taxon>Halobacteriales</taxon>
        <taxon>Natronomonadaceae</taxon>
        <taxon>Halocatena</taxon>
    </lineage>
</organism>
<feature type="compositionally biased region" description="Low complexity" evidence="1">
    <location>
        <begin position="362"/>
        <end position="373"/>
    </location>
</feature>
<gene>
    <name evidence="2" type="ORF">ACFQL7_24185</name>
</gene>
<name>A0ABD5YT97_9EURY</name>
<feature type="compositionally biased region" description="Low complexity" evidence="1">
    <location>
        <begin position="330"/>
        <end position="340"/>
    </location>
</feature>
<accession>A0ABD5YT97</accession>
<comment type="caution">
    <text evidence="2">The sequence shown here is derived from an EMBL/GenBank/DDBJ whole genome shotgun (WGS) entry which is preliminary data.</text>
</comment>
<dbReference type="GeneID" id="76202294"/>
<dbReference type="AlphaFoldDB" id="A0ABD5YT97"/>
<dbReference type="RefSeq" id="WP_264556627.1">
    <property type="nucleotide sequence ID" value="NZ_CP109981.1"/>
</dbReference>
<feature type="compositionally biased region" description="Low complexity" evidence="1">
    <location>
        <begin position="308"/>
        <end position="322"/>
    </location>
</feature>
<dbReference type="Proteomes" id="UP001596417">
    <property type="component" value="Unassembled WGS sequence"/>
</dbReference>
<feature type="compositionally biased region" description="Polar residues" evidence="1">
    <location>
        <begin position="341"/>
        <end position="361"/>
    </location>
</feature>
<reference evidence="2 3" key="1">
    <citation type="journal article" date="2019" name="Int. J. Syst. Evol. Microbiol.">
        <title>The Global Catalogue of Microorganisms (GCM) 10K type strain sequencing project: providing services to taxonomists for standard genome sequencing and annotation.</title>
        <authorList>
            <consortium name="The Broad Institute Genomics Platform"/>
            <consortium name="The Broad Institute Genome Sequencing Center for Infectious Disease"/>
            <person name="Wu L."/>
            <person name="Ma J."/>
        </authorList>
    </citation>
    <scope>NUCLEOTIDE SEQUENCE [LARGE SCALE GENOMIC DNA]</scope>
    <source>
        <strain evidence="2 3">RDMS1</strain>
    </source>
</reference>
<dbReference type="Gene3D" id="2.60.120.380">
    <property type="match status" value="2"/>
</dbReference>
<evidence type="ECO:0000256" key="1">
    <source>
        <dbReference type="SAM" id="MobiDB-lite"/>
    </source>
</evidence>